<comment type="cofactor">
    <cofactor evidence="1">
        <name>[4Fe-4S] cluster</name>
        <dbReference type="ChEBI" id="CHEBI:49883"/>
    </cofactor>
</comment>
<evidence type="ECO:0000256" key="5">
    <source>
        <dbReference type="ARBA" id="ARBA00023014"/>
    </source>
</evidence>
<dbReference type="PROSITE" id="PS51918">
    <property type="entry name" value="RADICAL_SAM"/>
    <property type="match status" value="1"/>
</dbReference>
<proteinExistence type="predicted"/>
<gene>
    <name evidence="7" type="ORF">C4N18_12810</name>
</gene>
<evidence type="ECO:0000256" key="4">
    <source>
        <dbReference type="ARBA" id="ARBA00023004"/>
    </source>
</evidence>
<dbReference type="CDD" id="cd01335">
    <property type="entry name" value="Radical_SAM"/>
    <property type="match status" value="1"/>
</dbReference>
<dbReference type="Gene3D" id="3.80.30.20">
    <property type="entry name" value="tm_1862 like domain"/>
    <property type="match status" value="1"/>
</dbReference>
<evidence type="ECO:0000256" key="1">
    <source>
        <dbReference type="ARBA" id="ARBA00001966"/>
    </source>
</evidence>
<evidence type="ECO:0000256" key="2">
    <source>
        <dbReference type="ARBA" id="ARBA00022691"/>
    </source>
</evidence>
<keyword evidence="5" id="KW-0411">Iron-sulfur</keyword>
<dbReference type="InterPro" id="IPR023404">
    <property type="entry name" value="rSAM_horseshoe"/>
</dbReference>
<dbReference type="PANTHER" id="PTHR43409:SF4">
    <property type="entry name" value="RADICAL SAM SUPERFAMILY PROTEIN"/>
    <property type="match status" value="1"/>
</dbReference>
<dbReference type="Pfam" id="PF04055">
    <property type="entry name" value="Radical_SAM"/>
    <property type="match status" value="1"/>
</dbReference>
<dbReference type="InterPro" id="IPR051198">
    <property type="entry name" value="BchE-like"/>
</dbReference>
<sequence length="294" mass="33760">MMNLEEVWIGDMYRPPSEAYSLILQVTVGCSHNKCTFCDMYKRKKFFIKPIEQIKREIDFFRKNVKYAERIFLADGDAMIMPTEKLLEILAYIKEVFPECKRISSYATHKSIELKTDEELKKIRENGISLLYIGLESGDDKVLEKINKGVSVAEHAALCKKAKKAGFSLSVTFIVGVLGKKDWTDHAVNTGKLISEIEPDYVGILTLRLKEGTKMYDEYLRGEFQKAEGIDIVKETEKIIENINVKNPVIFRANHASNYLDLGGTLPQDKEKLLLEIKTAIEKNNIYSKKYREL</sequence>
<dbReference type="EMBL" id="CP028103">
    <property type="protein sequence ID" value="AVQ32584.1"/>
    <property type="molecule type" value="Genomic_DNA"/>
</dbReference>
<dbReference type="Proteomes" id="UP000241238">
    <property type="component" value="Chromosome"/>
</dbReference>
<dbReference type="SFLD" id="SFLDG01095">
    <property type="entry name" value="Uncharacterised_Radical_SAM_Su"/>
    <property type="match status" value="1"/>
</dbReference>
<dbReference type="SFLD" id="SFLDG01082">
    <property type="entry name" value="B12-binding_domain_containing"/>
    <property type="match status" value="1"/>
</dbReference>
<evidence type="ECO:0000259" key="6">
    <source>
        <dbReference type="PROSITE" id="PS51918"/>
    </source>
</evidence>
<evidence type="ECO:0000313" key="8">
    <source>
        <dbReference type="Proteomes" id="UP000241238"/>
    </source>
</evidence>
<keyword evidence="4" id="KW-0408">Iron</keyword>
<keyword evidence="8" id="KW-1185">Reference proteome</keyword>
<accession>A0ABN5JM04</accession>
<protein>
    <submittedName>
        <fullName evidence="7">Radical SAM protein</fullName>
    </submittedName>
</protein>
<keyword evidence="2" id="KW-0949">S-adenosyl-L-methionine</keyword>
<dbReference type="SUPFAM" id="SSF102114">
    <property type="entry name" value="Radical SAM enzymes"/>
    <property type="match status" value="1"/>
</dbReference>
<evidence type="ECO:0000256" key="3">
    <source>
        <dbReference type="ARBA" id="ARBA00022723"/>
    </source>
</evidence>
<dbReference type="InterPro" id="IPR007197">
    <property type="entry name" value="rSAM"/>
</dbReference>
<dbReference type="PANTHER" id="PTHR43409">
    <property type="entry name" value="ANAEROBIC MAGNESIUM-PROTOPORPHYRIN IX MONOMETHYL ESTER CYCLASE-RELATED"/>
    <property type="match status" value="1"/>
</dbReference>
<evidence type="ECO:0000313" key="7">
    <source>
        <dbReference type="EMBL" id="AVQ32584.1"/>
    </source>
</evidence>
<name>A0ABN5JM04_FUSVA</name>
<feature type="domain" description="Radical SAM core" evidence="6">
    <location>
        <begin position="14"/>
        <end position="244"/>
    </location>
</feature>
<dbReference type="InterPro" id="IPR006638">
    <property type="entry name" value="Elp3/MiaA/NifB-like_rSAM"/>
</dbReference>
<dbReference type="SMART" id="SM00729">
    <property type="entry name" value="Elp3"/>
    <property type="match status" value="1"/>
</dbReference>
<dbReference type="InterPro" id="IPR058240">
    <property type="entry name" value="rSAM_sf"/>
</dbReference>
<keyword evidence="3" id="KW-0479">Metal-binding</keyword>
<organism evidence="7 8">
    <name type="scientific">Fusobacterium varium ATCC 27725</name>
    <dbReference type="NCBI Taxonomy" id="469618"/>
    <lineage>
        <taxon>Bacteria</taxon>
        <taxon>Fusobacteriati</taxon>
        <taxon>Fusobacteriota</taxon>
        <taxon>Fusobacteriia</taxon>
        <taxon>Fusobacteriales</taxon>
        <taxon>Fusobacteriaceae</taxon>
        <taxon>Fusobacterium</taxon>
    </lineage>
</organism>
<reference evidence="8" key="1">
    <citation type="journal article" date="2018" name="MSphere">
        <title>Fusobacterium Genomics Using MinION and Illumina Sequencing Enables Genome Completion and Correction.</title>
        <authorList>
            <person name="Todd S.M."/>
            <person name="Settlage R.E."/>
            <person name="Lahmers K.K."/>
            <person name="Slade D.J."/>
        </authorList>
    </citation>
    <scope>NUCLEOTIDE SEQUENCE [LARGE SCALE GENOMIC DNA]</scope>
    <source>
        <strain evidence="8">ATCC 27725</strain>
    </source>
</reference>
<dbReference type="SFLD" id="SFLDS00029">
    <property type="entry name" value="Radical_SAM"/>
    <property type="match status" value="1"/>
</dbReference>